<comment type="caution">
    <text evidence="1">The sequence shown here is derived from an EMBL/GenBank/DDBJ whole genome shotgun (WGS) entry which is preliminary data.</text>
</comment>
<dbReference type="EMBL" id="BNBF01000008">
    <property type="protein sequence ID" value="GHG49952.1"/>
    <property type="molecule type" value="Genomic_DNA"/>
</dbReference>
<proteinExistence type="predicted"/>
<reference evidence="2" key="1">
    <citation type="journal article" date="2019" name="Int. J. Syst. Evol. Microbiol.">
        <title>The Global Catalogue of Microorganisms (GCM) 10K type strain sequencing project: providing services to taxonomists for standard genome sequencing and annotation.</title>
        <authorList>
            <consortium name="The Broad Institute Genomics Platform"/>
            <consortium name="The Broad Institute Genome Sequencing Center for Infectious Disease"/>
            <person name="Wu L."/>
            <person name="Ma J."/>
        </authorList>
    </citation>
    <scope>NUCLEOTIDE SEQUENCE [LARGE SCALE GENOMIC DNA]</scope>
    <source>
        <strain evidence="2">JCM 4253</strain>
    </source>
</reference>
<sequence>MLCPPATTPGGHSHVRDLREAASTPRSRLTPAVTTIAQSRGQRTWLNRYMETGEHWAYRARPKELGSPVRQVEIVRGGGRGRSGWVHVRFLEGDDAGLQEWVSPGCLVAPWSDVDAFRADDEAELRLTEASRHVRGSTDFEAARLILGFVRPKNRLRLRRGVADAGVLKLSRLDETAPLIGMDATALRSDPMVHEDRAGMCLAGWPVTERVARQVAGRLADEILPEVDRKQQDIEQERAQPSWYSYRRRDDRKLDAEAAVLRTVRVWCGDDKAERYDELVALREEVIRLGQLVEKAVKALRDRGHGVIASTIERDLGVRIASLDPDVRR</sequence>
<gene>
    <name evidence="1" type="ORF">GCM10018980_31430</name>
</gene>
<evidence type="ECO:0000313" key="2">
    <source>
        <dbReference type="Proteomes" id="UP000619355"/>
    </source>
</evidence>
<organism evidence="1 2">
    <name type="scientific">Streptomyces capoamus</name>
    <dbReference type="NCBI Taxonomy" id="68183"/>
    <lineage>
        <taxon>Bacteria</taxon>
        <taxon>Bacillati</taxon>
        <taxon>Actinomycetota</taxon>
        <taxon>Actinomycetes</taxon>
        <taxon>Kitasatosporales</taxon>
        <taxon>Streptomycetaceae</taxon>
        <taxon>Streptomyces</taxon>
    </lineage>
</organism>
<keyword evidence="2" id="KW-1185">Reference proteome</keyword>
<dbReference type="Proteomes" id="UP000619355">
    <property type="component" value="Unassembled WGS sequence"/>
</dbReference>
<name>A0A919C484_9ACTN</name>
<protein>
    <recommendedName>
        <fullName evidence="3">PE-PGRS family protein</fullName>
    </recommendedName>
</protein>
<evidence type="ECO:0000313" key="1">
    <source>
        <dbReference type="EMBL" id="GHG49952.1"/>
    </source>
</evidence>
<evidence type="ECO:0008006" key="3">
    <source>
        <dbReference type="Google" id="ProtNLM"/>
    </source>
</evidence>
<accession>A0A919C484</accession>
<dbReference type="AlphaFoldDB" id="A0A919C484"/>